<dbReference type="Pfam" id="PF00388">
    <property type="entry name" value="PI-PLC-X"/>
    <property type="match status" value="1"/>
</dbReference>
<feature type="compositionally biased region" description="Acidic residues" evidence="1">
    <location>
        <begin position="110"/>
        <end position="120"/>
    </location>
</feature>
<proteinExistence type="predicted"/>
<organism evidence="3 4">
    <name type="scientific">Escovopsis weberi</name>
    <dbReference type="NCBI Taxonomy" id="150374"/>
    <lineage>
        <taxon>Eukaryota</taxon>
        <taxon>Fungi</taxon>
        <taxon>Dikarya</taxon>
        <taxon>Ascomycota</taxon>
        <taxon>Pezizomycotina</taxon>
        <taxon>Sordariomycetes</taxon>
        <taxon>Hypocreomycetidae</taxon>
        <taxon>Hypocreales</taxon>
        <taxon>Hypocreaceae</taxon>
        <taxon>Escovopsis</taxon>
    </lineage>
</organism>
<dbReference type="CDD" id="cd08586">
    <property type="entry name" value="PI-PLCc_BcPLC_like"/>
    <property type="match status" value="1"/>
</dbReference>
<dbReference type="PANTHER" id="PTHR13593">
    <property type="match status" value="1"/>
</dbReference>
<evidence type="ECO:0000259" key="2">
    <source>
        <dbReference type="SMART" id="SM00148"/>
    </source>
</evidence>
<keyword evidence="4" id="KW-1185">Reference proteome</keyword>
<dbReference type="PANTHER" id="PTHR13593:SF113">
    <property type="entry name" value="SI:DKEY-266F7.9"/>
    <property type="match status" value="1"/>
</dbReference>
<feature type="region of interest" description="Disordered" evidence="1">
    <location>
        <begin position="103"/>
        <end position="149"/>
    </location>
</feature>
<evidence type="ECO:0000256" key="1">
    <source>
        <dbReference type="SAM" id="MobiDB-lite"/>
    </source>
</evidence>
<evidence type="ECO:0000313" key="4">
    <source>
        <dbReference type="Proteomes" id="UP000053831"/>
    </source>
</evidence>
<dbReference type="OrthoDB" id="1046782at2759"/>
<feature type="domain" description="Phosphatidylinositol-specific phospholipase C X" evidence="2">
    <location>
        <begin position="185"/>
        <end position="335"/>
    </location>
</feature>
<dbReference type="InterPro" id="IPR051057">
    <property type="entry name" value="PI-PLC_domain"/>
</dbReference>
<dbReference type="SMART" id="SM00148">
    <property type="entry name" value="PLCXc"/>
    <property type="match status" value="1"/>
</dbReference>
<dbReference type="AlphaFoldDB" id="A0A0M9VTE4"/>
<dbReference type="SUPFAM" id="SSF51695">
    <property type="entry name" value="PLC-like phosphodiesterases"/>
    <property type="match status" value="1"/>
</dbReference>
<dbReference type="GO" id="GO:0008081">
    <property type="term" value="F:phosphoric diester hydrolase activity"/>
    <property type="evidence" value="ECO:0007669"/>
    <property type="project" value="InterPro"/>
</dbReference>
<protein>
    <submittedName>
        <fullName evidence="3">1-phosphatidylinositol phosphodiesterase</fullName>
    </submittedName>
</protein>
<name>A0A0M9VTE4_ESCWE</name>
<comment type="caution">
    <text evidence="3">The sequence shown here is derived from an EMBL/GenBank/DDBJ whole genome shotgun (WGS) entry which is preliminary data.</text>
</comment>
<evidence type="ECO:0000313" key="3">
    <source>
        <dbReference type="EMBL" id="KOS18699.1"/>
    </source>
</evidence>
<dbReference type="InterPro" id="IPR017946">
    <property type="entry name" value="PLC-like_Pdiesterase_TIM-brl"/>
</dbReference>
<gene>
    <name evidence="3" type="ORF">ESCO_000963</name>
</gene>
<sequence>MALSIRNLTTHALELISAERFESEKVSVGNVLKTFSGTITGFLNATATTFHEVHPKGTAHTSHALAEALPVPPLATVASDIPVPSSSDHARSEILRLAFRVSSSSSDSDGTGDGDDGDADDGAHWQTYETDVPSPHRRSAPMRRVGAGAGAADDETLELAALYVPAQSLVAVLPAGNPASWMASLDDAWPLSVLSIPGTHNSPTCHTALPSVRCQHAGVPEQLANGVRFLDVRVSVSPGSSRLALVHSAFPIALTGGRWFADMLDDVYAFLDAHPSETVLMSIKREGTGKGTDHQLGRCLKHDYIDSKGRRDRWWTEPRMPLLGRARGRIVVVRRFALDPDMQRSCWDGRGWGLDASQWPDNCEDGVVGAQGLLRVQDFYEVTESQNIDKKIGFSRSQLERAAGQVFRIPGLAGAADGHHADGEDSANDIPPFFVNFLSASNFFNAACWPERIAAKVNPAILEYLCANHGRPGKGPADLAVGLAGTGVVVTDWVGANDDWDLIRCIIGMNARLQRPKEKK</sequence>
<dbReference type="InterPro" id="IPR000909">
    <property type="entry name" value="PLipase_C_PInositol-sp_X_dom"/>
</dbReference>
<reference evidence="3 4" key="1">
    <citation type="submission" date="2015-07" db="EMBL/GenBank/DDBJ databases">
        <title>The genome of the fungus Escovopsis weberi, a specialized disease agent of ant agriculture.</title>
        <authorList>
            <person name="de Man T.J."/>
            <person name="Stajich J.E."/>
            <person name="Kubicek C.P."/>
            <person name="Chenthamara K."/>
            <person name="Atanasova L."/>
            <person name="Druzhinina I.S."/>
            <person name="Birnbaum S."/>
            <person name="Barribeau S.M."/>
            <person name="Teiling C."/>
            <person name="Suen G."/>
            <person name="Currie C."/>
            <person name="Gerardo N.M."/>
        </authorList>
    </citation>
    <scope>NUCLEOTIDE SEQUENCE [LARGE SCALE GENOMIC DNA]</scope>
</reference>
<dbReference type="Gene3D" id="3.20.20.190">
    <property type="entry name" value="Phosphatidylinositol (PI) phosphodiesterase"/>
    <property type="match status" value="1"/>
</dbReference>
<dbReference type="Proteomes" id="UP000053831">
    <property type="component" value="Unassembled WGS sequence"/>
</dbReference>
<dbReference type="STRING" id="150374.A0A0M9VTE4"/>
<dbReference type="EMBL" id="LGSR01000020">
    <property type="protein sequence ID" value="KOS18699.1"/>
    <property type="molecule type" value="Genomic_DNA"/>
</dbReference>
<dbReference type="PROSITE" id="PS50007">
    <property type="entry name" value="PIPLC_X_DOMAIN"/>
    <property type="match status" value="1"/>
</dbReference>
<dbReference type="GO" id="GO:0006629">
    <property type="term" value="P:lipid metabolic process"/>
    <property type="evidence" value="ECO:0007669"/>
    <property type="project" value="InterPro"/>
</dbReference>
<accession>A0A0M9VTE4</accession>